<gene>
    <name evidence="1" type="ORF">AYO28_02935</name>
</gene>
<dbReference type="Proteomes" id="UP000077752">
    <property type="component" value="Unassembled WGS sequence"/>
</dbReference>
<dbReference type="RefSeq" id="WP_009396960.1">
    <property type="nucleotide sequence ID" value="NZ_LUCV01000049.1"/>
</dbReference>
<name>A0A177SAZ6_PSEPU</name>
<evidence type="ECO:0000313" key="1">
    <source>
        <dbReference type="EMBL" id="OAI84853.1"/>
    </source>
</evidence>
<reference evidence="1 2" key="1">
    <citation type="submission" date="2016-03" db="EMBL/GenBank/DDBJ databases">
        <title>Draft Genome Assembly of Pseudomonas putida strain CBF10-2.</title>
        <authorList>
            <person name="Iyer R.S."/>
            <person name="Damania A."/>
        </authorList>
    </citation>
    <scope>NUCLEOTIDE SEQUENCE [LARGE SCALE GENOMIC DNA]</scope>
    <source>
        <strain evidence="1 2">CBF10-2</strain>
    </source>
</reference>
<comment type="caution">
    <text evidence="1">The sequence shown here is derived from an EMBL/GenBank/DDBJ whole genome shotgun (WGS) entry which is preliminary data.</text>
</comment>
<dbReference type="EMBL" id="LUCV01000049">
    <property type="protein sequence ID" value="OAI84853.1"/>
    <property type="molecule type" value="Genomic_DNA"/>
</dbReference>
<evidence type="ECO:0000313" key="2">
    <source>
        <dbReference type="Proteomes" id="UP000077752"/>
    </source>
</evidence>
<organism evidence="1 2">
    <name type="scientific">Pseudomonas putida</name>
    <name type="common">Arthrobacter siderocapsulatus</name>
    <dbReference type="NCBI Taxonomy" id="303"/>
    <lineage>
        <taxon>Bacteria</taxon>
        <taxon>Pseudomonadati</taxon>
        <taxon>Pseudomonadota</taxon>
        <taxon>Gammaproteobacteria</taxon>
        <taxon>Pseudomonadales</taxon>
        <taxon>Pseudomonadaceae</taxon>
        <taxon>Pseudomonas</taxon>
    </lineage>
</organism>
<accession>A0A177SAZ6</accession>
<proteinExistence type="predicted"/>
<sequence>MQDKYEIHYVKNGLKKVVVTNHSGMNWLEAWKTALLIDGTCAGATVGLRCIDEAMATAGASGISKVRWNKASHIVSWSERARLDEGRLLVKQIE</sequence>
<dbReference type="AlphaFoldDB" id="A0A177SAZ6"/>
<protein>
    <submittedName>
        <fullName evidence="1">Uncharacterized protein</fullName>
    </submittedName>
</protein>